<dbReference type="InterPro" id="IPR016187">
    <property type="entry name" value="CTDL_fold"/>
</dbReference>
<dbReference type="InterPro" id="IPR034660">
    <property type="entry name" value="DinB/YfiT-like"/>
</dbReference>
<comment type="pathway">
    <text evidence="3">Amino-acid biosynthesis; ergothioneine biosynthesis.</text>
</comment>
<dbReference type="EMBL" id="QGKM01000010">
    <property type="protein sequence ID" value="PWQ99516.1"/>
    <property type="molecule type" value="Genomic_DNA"/>
</dbReference>
<dbReference type="AlphaFoldDB" id="A0A317CLW6"/>
<dbReference type="InterPro" id="IPR017806">
    <property type="entry name" value="EgtB"/>
</dbReference>
<evidence type="ECO:0000256" key="2">
    <source>
        <dbReference type="ARBA" id="ARBA00023004"/>
    </source>
</evidence>
<gene>
    <name evidence="6" type="ORF">DKW60_05755</name>
</gene>
<dbReference type="OrthoDB" id="9768004at2"/>
<evidence type="ECO:0000313" key="7">
    <source>
        <dbReference type="Proteomes" id="UP000245539"/>
    </source>
</evidence>
<dbReference type="Pfam" id="PF12867">
    <property type="entry name" value="DinB_2"/>
    <property type="match status" value="1"/>
</dbReference>
<proteinExistence type="predicted"/>
<dbReference type="SUPFAM" id="SSF109854">
    <property type="entry name" value="DinB/YfiT-like putative metalloenzymes"/>
    <property type="match status" value="1"/>
</dbReference>
<dbReference type="InterPro" id="IPR005532">
    <property type="entry name" value="SUMF_dom"/>
</dbReference>
<feature type="domain" description="DinB-like" evidence="5">
    <location>
        <begin position="9"/>
        <end position="139"/>
    </location>
</feature>
<evidence type="ECO:0000256" key="3">
    <source>
        <dbReference type="ARBA" id="ARBA00037882"/>
    </source>
</evidence>
<dbReference type="SUPFAM" id="SSF56436">
    <property type="entry name" value="C-type lectin-like"/>
    <property type="match status" value="1"/>
</dbReference>
<dbReference type="PANTHER" id="PTHR23150">
    <property type="entry name" value="SULFATASE MODIFYING FACTOR 1, 2"/>
    <property type="match status" value="1"/>
</dbReference>
<dbReference type="InterPro" id="IPR042095">
    <property type="entry name" value="SUMF_sf"/>
</dbReference>
<dbReference type="InterPro" id="IPR024775">
    <property type="entry name" value="DinB-like"/>
</dbReference>
<sequence>MAESLAASFEAVRQRTEALCSPLNIEDYIPQAVEFASPPRWHLAHVTWFFETMILQKYQPDYQVFHEDFNFLFNSYYQSAGERAVRAQRGVMTRPTVDEVYQYRHYVDQHMIAFLSQPLTDEVSALVTLGLNHEQQHQELLLMDLKYVFSLNPLFPVYDADKNLVADHNTQQGWLSFGEDLYTIGYQGDGFCFDNEVSPHKVYLQDFEISKSLVTNGEYLEFIEAGGYQQFNHWLDEGWSWVQANEIRAPLYWHKIDGEWFYYTLAGLKKLDPESIVCHVSYYEANAYAAWKGCRLPTEFEWEAASGALDWGTRWECTSSPYQAYPGFCISEGAVGEYNGKFMINQMVLRGGASVTPAGHSRPTYRNFFHPQMRWQFSGIRLVK</sequence>
<feature type="domain" description="Sulfatase-modifying factor enzyme-like" evidence="4">
    <location>
        <begin position="190"/>
        <end position="309"/>
    </location>
</feature>
<dbReference type="InterPro" id="IPR051043">
    <property type="entry name" value="Sulfatase_Mod_Factor_Kinase"/>
</dbReference>
<accession>A0A317CLW6</accession>
<name>A0A317CLW6_9GAMM</name>
<dbReference type="NCBIfam" id="TIGR03440">
    <property type="entry name" value="egtB_TIGR03440"/>
    <property type="match status" value="1"/>
</dbReference>
<dbReference type="RefSeq" id="WP_109836713.1">
    <property type="nucleotide sequence ID" value="NZ_QGKM01000010.1"/>
</dbReference>
<keyword evidence="7" id="KW-1185">Reference proteome</keyword>
<evidence type="ECO:0000259" key="5">
    <source>
        <dbReference type="Pfam" id="PF12867"/>
    </source>
</evidence>
<evidence type="ECO:0000313" key="6">
    <source>
        <dbReference type="EMBL" id="PWQ99516.1"/>
    </source>
</evidence>
<comment type="caution">
    <text evidence="6">The sequence shown here is derived from an EMBL/GenBank/DDBJ whole genome shotgun (WGS) entry which is preliminary data.</text>
</comment>
<dbReference type="Pfam" id="PF03781">
    <property type="entry name" value="FGE-sulfatase"/>
    <property type="match status" value="1"/>
</dbReference>
<keyword evidence="1" id="KW-0560">Oxidoreductase</keyword>
<dbReference type="Proteomes" id="UP000245539">
    <property type="component" value="Unassembled WGS sequence"/>
</dbReference>
<dbReference type="GO" id="GO:0052699">
    <property type="term" value="P:ergothioneine biosynthetic process"/>
    <property type="evidence" value="ECO:0007669"/>
    <property type="project" value="InterPro"/>
</dbReference>
<evidence type="ECO:0000259" key="4">
    <source>
        <dbReference type="Pfam" id="PF03781"/>
    </source>
</evidence>
<dbReference type="PANTHER" id="PTHR23150:SF36">
    <property type="entry name" value="HERCYNINE OXYGENASE"/>
    <property type="match status" value="1"/>
</dbReference>
<organism evidence="6 7">
    <name type="scientific">Leucothrix pacifica</name>
    <dbReference type="NCBI Taxonomy" id="1247513"/>
    <lineage>
        <taxon>Bacteria</taxon>
        <taxon>Pseudomonadati</taxon>
        <taxon>Pseudomonadota</taxon>
        <taxon>Gammaproteobacteria</taxon>
        <taxon>Thiotrichales</taxon>
        <taxon>Thiotrichaceae</taxon>
        <taxon>Leucothrix</taxon>
    </lineage>
</organism>
<reference evidence="6 7" key="1">
    <citation type="submission" date="2018-05" db="EMBL/GenBank/DDBJ databases">
        <title>Leucothrix arctica sp. nov., isolated from Arctic seawater.</title>
        <authorList>
            <person name="Choi A."/>
            <person name="Baek K."/>
        </authorList>
    </citation>
    <scope>NUCLEOTIDE SEQUENCE [LARGE SCALE GENOMIC DNA]</scope>
    <source>
        <strain evidence="6 7">JCM 18388</strain>
    </source>
</reference>
<dbReference type="Gene3D" id="3.90.1580.10">
    <property type="entry name" value="paralog of FGE (formylglycine-generating enzyme)"/>
    <property type="match status" value="2"/>
</dbReference>
<protein>
    <submittedName>
        <fullName evidence="6">Ergothioneine biosynthesis protein EgtB</fullName>
    </submittedName>
</protein>
<keyword evidence="2" id="KW-0408">Iron</keyword>
<evidence type="ECO:0000256" key="1">
    <source>
        <dbReference type="ARBA" id="ARBA00023002"/>
    </source>
</evidence>